<protein>
    <submittedName>
        <fullName evidence="4">Signal transducer regulating beta-lactamase production, contains metallopeptidase domain</fullName>
    </submittedName>
</protein>
<keyword evidence="1 2" id="KW-0472">Membrane</keyword>
<gene>
    <name evidence="4" type="ORF">SAMN05660413_01271</name>
</gene>
<dbReference type="InterPro" id="IPR008756">
    <property type="entry name" value="Peptidase_M56"/>
</dbReference>
<organism evidence="4 5">
    <name type="scientific">Salegentibacter flavus</name>
    <dbReference type="NCBI Taxonomy" id="287099"/>
    <lineage>
        <taxon>Bacteria</taxon>
        <taxon>Pseudomonadati</taxon>
        <taxon>Bacteroidota</taxon>
        <taxon>Flavobacteriia</taxon>
        <taxon>Flavobacteriales</taxon>
        <taxon>Flavobacteriaceae</taxon>
        <taxon>Salegentibacter</taxon>
    </lineage>
</organism>
<dbReference type="GO" id="GO:0009279">
    <property type="term" value="C:cell outer membrane"/>
    <property type="evidence" value="ECO:0007669"/>
    <property type="project" value="UniProtKB-SubCell"/>
</dbReference>
<keyword evidence="1" id="KW-0813">Transport</keyword>
<dbReference type="Proteomes" id="UP000199153">
    <property type="component" value="Unassembled WGS sequence"/>
</dbReference>
<comment type="similarity">
    <text evidence="1">Belongs to the TonB-dependent receptor family.</text>
</comment>
<keyword evidence="1 2" id="KW-0812">Transmembrane</keyword>
<dbReference type="PANTHER" id="PTHR34978:SF3">
    <property type="entry name" value="SLR0241 PROTEIN"/>
    <property type="match status" value="1"/>
</dbReference>
<proteinExistence type="inferred from homology"/>
<feature type="domain" description="Peptidase M56" evidence="3">
    <location>
        <begin position="145"/>
        <end position="252"/>
    </location>
</feature>
<dbReference type="CDD" id="cd07341">
    <property type="entry name" value="M56_BlaR1_MecR1_like"/>
    <property type="match status" value="1"/>
</dbReference>
<keyword evidence="2" id="KW-1133">Transmembrane helix</keyword>
<evidence type="ECO:0000313" key="4">
    <source>
        <dbReference type="EMBL" id="SFN48546.1"/>
    </source>
</evidence>
<evidence type="ECO:0000259" key="3">
    <source>
        <dbReference type="Pfam" id="PF05569"/>
    </source>
</evidence>
<keyword evidence="5" id="KW-1185">Reference proteome</keyword>
<dbReference type="EMBL" id="FOVL01000006">
    <property type="protein sequence ID" value="SFN48546.1"/>
    <property type="molecule type" value="Genomic_DNA"/>
</dbReference>
<dbReference type="AlphaFoldDB" id="A0A1I4ZE56"/>
<dbReference type="RefSeq" id="WP_093407316.1">
    <property type="nucleotide sequence ID" value="NZ_FOVL01000006.1"/>
</dbReference>
<evidence type="ECO:0000313" key="5">
    <source>
        <dbReference type="Proteomes" id="UP000199153"/>
    </source>
</evidence>
<keyword evidence="1" id="KW-0998">Cell outer membrane</keyword>
<feature type="transmembrane region" description="Helical" evidence="2">
    <location>
        <begin position="38"/>
        <end position="59"/>
    </location>
</feature>
<name>A0A1I4ZE56_9FLAO</name>
<accession>A0A1I4ZE56</accession>
<dbReference type="PANTHER" id="PTHR34978">
    <property type="entry name" value="POSSIBLE SENSOR-TRANSDUCER PROTEIN BLAR"/>
    <property type="match status" value="1"/>
</dbReference>
<evidence type="ECO:0000256" key="1">
    <source>
        <dbReference type="PROSITE-ProRule" id="PRU01360"/>
    </source>
</evidence>
<comment type="subcellular location">
    <subcellularLocation>
        <location evidence="1">Cell outer membrane</location>
        <topology evidence="1">Multi-pass membrane protein</topology>
    </subcellularLocation>
</comment>
<reference evidence="4 5" key="1">
    <citation type="submission" date="2016-10" db="EMBL/GenBank/DDBJ databases">
        <authorList>
            <person name="de Groot N.N."/>
        </authorList>
    </citation>
    <scope>NUCLEOTIDE SEQUENCE [LARGE SCALE GENOMIC DNA]</scope>
    <source>
        <strain evidence="4 5">DSM 17794</strain>
    </source>
</reference>
<evidence type="ECO:0000256" key="2">
    <source>
        <dbReference type="SAM" id="Phobius"/>
    </source>
</evidence>
<keyword evidence="1" id="KW-1134">Transmembrane beta strand</keyword>
<dbReference type="InterPro" id="IPR039426">
    <property type="entry name" value="TonB-dep_rcpt-like"/>
</dbReference>
<dbReference type="Pfam" id="PF05569">
    <property type="entry name" value="Peptidase_M56"/>
    <property type="match status" value="1"/>
</dbReference>
<dbReference type="InterPro" id="IPR052173">
    <property type="entry name" value="Beta-lactam_resp_regulator"/>
</dbReference>
<feature type="transmembrane region" description="Helical" evidence="2">
    <location>
        <begin position="91"/>
        <end position="115"/>
    </location>
</feature>
<dbReference type="PROSITE" id="PS52016">
    <property type="entry name" value="TONB_DEPENDENT_REC_3"/>
    <property type="match status" value="1"/>
</dbReference>
<feature type="transmembrane region" description="Helical" evidence="2">
    <location>
        <begin position="175"/>
        <end position="194"/>
    </location>
</feature>
<feature type="transmembrane region" description="Helical" evidence="2">
    <location>
        <begin position="6"/>
        <end position="26"/>
    </location>
</feature>
<sequence length="594" mass="68103">MEEFLIYLLKSTALLSLFYLVYVLLLKKDTDFVANRKFLFGGIVAAAILPAITFTRKIWVEPVSNYTATGITETSVNEASPIFNIWEFAGWIYMIVTLILLLRLGFQLISVIKLISAHPIQRNQSYYLIETTKDFPPFSFFWFIIYNPDAHSKKELDLILCHEKVHARQKHSIDVLFANLTTALLWFNPLSWFYKKSIEQNLEFIADKETVAASGEKTAYQRTLVKITARNFPPPLTNQFYQSLIKKRILMLNKNQKSNQQPWKMMLLFPLILAFMLSFNVKTEARILKSGDNKYSSISEEDQQILEAHFSEKTTEKDLEKYKKAFAEKNVKLDWDQVLFSENKLKKIHITYTLETGDSRSFKSETDENNHLIPFKIGAKFHENAKVAFIAIGNKKPGQKTEEQLVKKVVKPDSEQNLPQNLVYMIDGKEVEKEVLDKLDPELIAEINVLKDKKAIEEVGKKGKNGVIMVKTKKRQETNVENKSQGAIERTKVKIRELDKKDVLPISADSLIAFQPTKIETTKTGIRNPQPNFQSDKTAQPMVIVEGEEKDMEYLKRSIQPTDIKSMNVIRGSAAIEKYGKKAAGGAIEVKLKE</sequence>
<dbReference type="OrthoDB" id="1522859at2"/>
<dbReference type="STRING" id="287099.SAMN05660413_01271"/>